<dbReference type="NCBIfam" id="TIGR04001">
    <property type="entry name" value="thiol_BshB1"/>
    <property type="match status" value="1"/>
</dbReference>
<dbReference type="PANTHER" id="PTHR12993">
    <property type="entry name" value="N-ACETYLGLUCOSAMINYL-PHOSPHATIDYLINOSITOL DE-N-ACETYLASE-RELATED"/>
    <property type="match status" value="1"/>
</dbReference>
<keyword evidence="2" id="KW-1185">Reference proteome</keyword>
<dbReference type="GO" id="GO:0071793">
    <property type="term" value="P:bacillithiol biosynthetic process"/>
    <property type="evidence" value="ECO:0007669"/>
    <property type="project" value="InterPro"/>
</dbReference>
<dbReference type="OrthoDB" id="9778719at2"/>
<proteinExistence type="predicted"/>
<dbReference type="InterPro" id="IPR023842">
    <property type="entry name" value="Bacillithiol_biosynth_BshB1"/>
</dbReference>
<dbReference type="Gene3D" id="3.40.50.10320">
    <property type="entry name" value="LmbE-like"/>
    <property type="match status" value="1"/>
</dbReference>
<organism evidence="1 2">
    <name type="scientific">Flammeovirga pectinis</name>
    <dbReference type="NCBI Taxonomy" id="2494373"/>
    <lineage>
        <taxon>Bacteria</taxon>
        <taxon>Pseudomonadati</taxon>
        <taxon>Bacteroidota</taxon>
        <taxon>Cytophagia</taxon>
        <taxon>Cytophagales</taxon>
        <taxon>Flammeovirgaceae</taxon>
        <taxon>Flammeovirga</taxon>
    </lineage>
</organism>
<dbReference type="AlphaFoldDB" id="A0A3S9NYA4"/>
<dbReference type="RefSeq" id="WP_126610898.1">
    <property type="nucleotide sequence ID" value="NZ_CP034562.1"/>
</dbReference>
<dbReference type="Proteomes" id="UP000267268">
    <property type="component" value="Chromosome 1"/>
</dbReference>
<dbReference type="InterPro" id="IPR024078">
    <property type="entry name" value="LmbE-like_dom_sf"/>
</dbReference>
<protein>
    <submittedName>
        <fullName evidence="1">Bacillithiol biosynthesis deacetylase BshB1</fullName>
    </submittedName>
</protein>
<dbReference type="GO" id="GO:0016811">
    <property type="term" value="F:hydrolase activity, acting on carbon-nitrogen (but not peptide) bonds, in linear amides"/>
    <property type="evidence" value="ECO:0007669"/>
    <property type="project" value="TreeGrafter"/>
</dbReference>
<dbReference type="EMBL" id="CP034562">
    <property type="protein sequence ID" value="AZQ60929.1"/>
    <property type="molecule type" value="Genomic_DNA"/>
</dbReference>
<gene>
    <name evidence="1" type="primary">bshB1</name>
    <name evidence="1" type="ORF">EI427_01475</name>
</gene>
<dbReference type="KEGG" id="fll:EI427_01475"/>
<dbReference type="GO" id="GO:0019213">
    <property type="term" value="F:deacetylase activity"/>
    <property type="evidence" value="ECO:0007669"/>
    <property type="project" value="InterPro"/>
</dbReference>
<dbReference type="PANTHER" id="PTHR12993:SF30">
    <property type="entry name" value="N-ACETYL-ALPHA-D-GLUCOSAMINYL L-MALATE DEACETYLASE 1"/>
    <property type="match status" value="1"/>
</dbReference>
<evidence type="ECO:0000313" key="2">
    <source>
        <dbReference type="Proteomes" id="UP000267268"/>
    </source>
</evidence>
<evidence type="ECO:0000313" key="1">
    <source>
        <dbReference type="EMBL" id="AZQ60929.1"/>
    </source>
</evidence>
<dbReference type="SUPFAM" id="SSF102588">
    <property type="entry name" value="LmbE-like"/>
    <property type="match status" value="1"/>
</dbReference>
<dbReference type="Pfam" id="PF02585">
    <property type="entry name" value="PIG-L"/>
    <property type="match status" value="1"/>
</dbReference>
<name>A0A3S9NYA4_9BACT</name>
<reference evidence="1 2" key="1">
    <citation type="submission" date="2018-12" db="EMBL/GenBank/DDBJ databases">
        <title>Flammeovirga pectinis sp. nov., isolated from the gut of the Korean scallop, Patinopecten yessoensis.</title>
        <authorList>
            <person name="Bae J.-W."/>
            <person name="Jeong Y.-S."/>
            <person name="Kang W."/>
        </authorList>
    </citation>
    <scope>NUCLEOTIDE SEQUENCE [LARGE SCALE GENOMIC DNA]</scope>
    <source>
        <strain evidence="1 2">L12M1</strain>
    </source>
</reference>
<dbReference type="InterPro" id="IPR003737">
    <property type="entry name" value="GlcNAc_PI_deacetylase-related"/>
</dbReference>
<accession>A0A3S9NYA4</accession>
<sequence>MKLDILVICAHPDDAELSCSGTLIKAIQQGKKVGVVDLTKGEMGTRGTPKLRMEEAMNASKIMGLAVRDNLGFADFFFKNDADHQKEVSRIIRKYQPELIITNAPEDRHPDHGKGARLVLDACFMSGLRKIGTIEQGVDQEPWRPKNVFHMIQSNYLTPDFVVDVTAQWDIKVEAIKAFGSQFFVGENADAAPGEPQTFISTPQFMQFLEARAREYGQRVNAQFAEGFIKSAPIKVDNLMQLI</sequence>